<dbReference type="RefSeq" id="WP_249377315.1">
    <property type="nucleotide sequence ID" value="NZ_SNUZ01000016.1"/>
</dbReference>
<dbReference type="Proteomes" id="UP001056693">
    <property type="component" value="Unassembled WGS sequence"/>
</dbReference>
<evidence type="ECO:0000313" key="1">
    <source>
        <dbReference type="EMBL" id="MCL3788489.1"/>
    </source>
</evidence>
<protein>
    <submittedName>
        <fullName evidence="1">Uncharacterized protein</fullName>
    </submittedName>
</protein>
<dbReference type="EMBL" id="SNUZ01000016">
    <property type="protein sequence ID" value="MCL3788489.1"/>
    <property type="molecule type" value="Genomic_DNA"/>
</dbReference>
<proteinExistence type="predicted"/>
<keyword evidence="2" id="KW-1185">Reference proteome</keyword>
<reference evidence="1 2" key="1">
    <citation type="submission" date="2019-03" db="EMBL/GenBank/DDBJ databases">
        <authorList>
            <person name="Molinero N."/>
            <person name="Sanchez B."/>
            <person name="Walker A."/>
            <person name="Duncan S."/>
            <person name="Delgado S."/>
            <person name="Margolles A."/>
        </authorList>
    </citation>
    <scope>NUCLEOTIDE SEQUENCE [LARGE SCALE GENOMIC DNA]</scope>
    <source>
        <strain evidence="1 2">IPLA60002</strain>
    </source>
</reference>
<gene>
    <name evidence="1" type="ORF">E2N93_10920</name>
</gene>
<comment type="caution">
    <text evidence="1">The sequence shown here is derived from an EMBL/GenBank/DDBJ whole genome shotgun (WGS) entry which is preliminary data.</text>
</comment>
<sequence>MKSKSIKKLKSVIEPLEAYHNYFIDYDEVKAKRVLTKFYFELKGFTPEKQIIIKRHSYYSFYINLLLVMQALEKKKYSEACHEICTLNYYESILQKRVYNSLMRLLHNYLE</sequence>
<organism evidence="1 2">
    <name type="scientific">Ruminococcus bromii</name>
    <dbReference type="NCBI Taxonomy" id="40518"/>
    <lineage>
        <taxon>Bacteria</taxon>
        <taxon>Bacillati</taxon>
        <taxon>Bacillota</taxon>
        <taxon>Clostridia</taxon>
        <taxon>Eubacteriales</taxon>
        <taxon>Oscillospiraceae</taxon>
        <taxon>Ruminococcus</taxon>
    </lineage>
</organism>
<evidence type="ECO:0000313" key="2">
    <source>
        <dbReference type="Proteomes" id="UP001056693"/>
    </source>
</evidence>
<accession>A0ABT0NJP4</accession>
<name>A0ABT0NJP4_9FIRM</name>